<evidence type="ECO:0000259" key="5">
    <source>
        <dbReference type="SMART" id="SM00482"/>
    </source>
</evidence>
<dbReference type="AlphaFoldDB" id="A0AAU7W5M0"/>
<dbReference type="PANTHER" id="PTHR10133:SF27">
    <property type="entry name" value="DNA POLYMERASE NU"/>
    <property type="match status" value="1"/>
</dbReference>
<organism evidence="6">
    <name type="scientific">Agromyces sp. G08B096</name>
    <dbReference type="NCBI Taxonomy" id="3156399"/>
    <lineage>
        <taxon>Bacteria</taxon>
        <taxon>Bacillati</taxon>
        <taxon>Actinomycetota</taxon>
        <taxon>Actinomycetes</taxon>
        <taxon>Micrococcales</taxon>
        <taxon>Microbacteriaceae</taxon>
        <taxon>Agromyces</taxon>
    </lineage>
</organism>
<dbReference type="RefSeq" id="WP_350346760.1">
    <property type="nucleotide sequence ID" value="NZ_CP158374.1"/>
</dbReference>
<feature type="compositionally biased region" description="Low complexity" evidence="4">
    <location>
        <begin position="146"/>
        <end position="158"/>
    </location>
</feature>
<feature type="domain" description="DNA-directed DNA polymerase family A palm" evidence="5">
    <location>
        <begin position="393"/>
        <end position="614"/>
    </location>
</feature>
<evidence type="ECO:0000256" key="4">
    <source>
        <dbReference type="SAM" id="MobiDB-lite"/>
    </source>
</evidence>
<dbReference type="EMBL" id="CP158374">
    <property type="protein sequence ID" value="XBX80734.1"/>
    <property type="molecule type" value="Genomic_DNA"/>
</dbReference>
<keyword evidence="2" id="KW-0235">DNA replication</keyword>
<dbReference type="Gene3D" id="3.30.70.370">
    <property type="match status" value="1"/>
</dbReference>
<protein>
    <recommendedName>
        <fullName evidence="1">DNA-directed DNA polymerase</fullName>
        <ecNumber evidence="1">2.7.7.7</ecNumber>
    </recommendedName>
</protein>
<comment type="catalytic activity">
    <reaction evidence="3">
        <text>DNA(n) + a 2'-deoxyribonucleoside 5'-triphosphate = DNA(n+1) + diphosphate</text>
        <dbReference type="Rhea" id="RHEA:22508"/>
        <dbReference type="Rhea" id="RHEA-COMP:17339"/>
        <dbReference type="Rhea" id="RHEA-COMP:17340"/>
        <dbReference type="ChEBI" id="CHEBI:33019"/>
        <dbReference type="ChEBI" id="CHEBI:61560"/>
        <dbReference type="ChEBI" id="CHEBI:173112"/>
        <dbReference type="EC" id="2.7.7.7"/>
    </reaction>
</comment>
<dbReference type="GO" id="GO:0006302">
    <property type="term" value="P:double-strand break repair"/>
    <property type="evidence" value="ECO:0007669"/>
    <property type="project" value="TreeGrafter"/>
</dbReference>
<evidence type="ECO:0000313" key="6">
    <source>
        <dbReference type="EMBL" id="XBX80734.1"/>
    </source>
</evidence>
<feature type="region of interest" description="Disordered" evidence="4">
    <location>
        <begin position="131"/>
        <end position="167"/>
    </location>
</feature>
<dbReference type="InterPro" id="IPR043502">
    <property type="entry name" value="DNA/RNA_pol_sf"/>
</dbReference>
<dbReference type="SMART" id="SM00482">
    <property type="entry name" value="POLAc"/>
    <property type="match status" value="1"/>
</dbReference>
<keyword evidence="6" id="KW-0269">Exonuclease</keyword>
<proteinExistence type="predicted"/>
<dbReference type="NCBIfam" id="NF011538">
    <property type="entry name" value="PRK14975.1-1"/>
    <property type="match status" value="1"/>
</dbReference>
<sequence>MPSPADIALNADVASGAFSDVGRSREDVGVRIVLGAAGAGRVSAVSVADDRARAADAAPSAADPGDGQPLATVAIDELPELVRRFEPAAPRWVWGDSRAWYPGVLAAGVRIERVHDLRLVGALLEQSVLTEDARAAESPRPPWLGPGPAEGALPGAAVEPPPRPEPALALFDLVGDAETATGPGIQDDRADSVAAPTEHGRHDAPKHGPDGASVGEVLAELGRQDRLIAASRSPARLRLLAAAESAGALIGVELQAAGLPWSVDVHERVLEEELGPRPVAGAKPARMAALAAEVRAALDAPALNPDSQVELLRALRNAGLAVDSTSRWELREIEHPAIAPLLAYKKLARLLSANGWSWLEEWVADGRFRSEYVPGGTATGRWATSGGGALQLPKQVRRAVVADPGWRLVVADAAQLDPRVLAGLAHDRALADAGRGRDLYAGLVDSGVVETRPQAKVAILGAMYGATSGDSGRLVPRLARAYPRAMALFDRAAADGERGRRVSTHLGRSSPLPPASWWLAQSRASDPDASAADERRARSVAREWGRFTRNFVVQGSSAEWALCWMAALRTRLAAIGAESPAEAPAAASGRAFAAVPHLVYFLHDELIVHTPAEHAERVADAVRETAAGAGRLLFGDFPVEFPLGLRIVDSYADVD</sequence>
<dbReference type="CDD" id="cd06444">
    <property type="entry name" value="DNA_pol_A"/>
    <property type="match status" value="1"/>
</dbReference>
<gene>
    <name evidence="6" type="ORF">ABIQ69_08865</name>
</gene>
<dbReference type="EC" id="2.7.7.7" evidence="1"/>
<dbReference type="SUPFAM" id="SSF56672">
    <property type="entry name" value="DNA/RNA polymerases"/>
    <property type="match status" value="1"/>
</dbReference>
<evidence type="ECO:0000256" key="1">
    <source>
        <dbReference type="ARBA" id="ARBA00012417"/>
    </source>
</evidence>
<name>A0AAU7W5M0_9MICO</name>
<dbReference type="GO" id="GO:0006261">
    <property type="term" value="P:DNA-templated DNA replication"/>
    <property type="evidence" value="ECO:0007669"/>
    <property type="project" value="InterPro"/>
</dbReference>
<keyword evidence="6" id="KW-0540">Nuclease</keyword>
<dbReference type="GO" id="GO:0004527">
    <property type="term" value="F:exonuclease activity"/>
    <property type="evidence" value="ECO:0007669"/>
    <property type="project" value="UniProtKB-KW"/>
</dbReference>
<feature type="region of interest" description="Disordered" evidence="4">
    <location>
        <begin position="179"/>
        <end position="211"/>
    </location>
</feature>
<dbReference type="GO" id="GO:0003677">
    <property type="term" value="F:DNA binding"/>
    <property type="evidence" value="ECO:0007669"/>
    <property type="project" value="InterPro"/>
</dbReference>
<dbReference type="InterPro" id="IPR001098">
    <property type="entry name" value="DNA-dir_DNA_pol_A_palm_dom"/>
</dbReference>
<dbReference type="GO" id="GO:0003887">
    <property type="term" value="F:DNA-directed DNA polymerase activity"/>
    <property type="evidence" value="ECO:0007669"/>
    <property type="project" value="UniProtKB-EC"/>
</dbReference>
<dbReference type="Pfam" id="PF00476">
    <property type="entry name" value="DNA_pol_A"/>
    <property type="match status" value="1"/>
</dbReference>
<reference evidence="6" key="1">
    <citation type="submission" date="2024-05" db="EMBL/GenBank/DDBJ databases">
        <authorList>
            <person name="Yu L."/>
        </authorList>
    </citation>
    <scope>NUCLEOTIDE SEQUENCE</scope>
    <source>
        <strain evidence="6">G08B096</strain>
    </source>
</reference>
<accession>A0AAU7W5M0</accession>
<keyword evidence="6" id="KW-0378">Hydrolase</keyword>
<evidence type="ECO:0000256" key="2">
    <source>
        <dbReference type="ARBA" id="ARBA00022705"/>
    </source>
</evidence>
<feature type="compositionally biased region" description="Basic and acidic residues" evidence="4">
    <location>
        <begin position="198"/>
        <end position="209"/>
    </location>
</feature>
<dbReference type="Gene3D" id="1.10.150.20">
    <property type="entry name" value="5' to 3' exonuclease, C-terminal subdomain"/>
    <property type="match status" value="1"/>
</dbReference>
<dbReference type="PANTHER" id="PTHR10133">
    <property type="entry name" value="DNA POLYMERASE I"/>
    <property type="match status" value="1"/>
</dbReference>
<evidence type="ECO:0000256" key="3">
    <source>
        <dbReference type="ARBA" id="ARBA00049244"/>
    </source>
</evidence>
<dbReference type="InterPro" id="IPR002298">
    <property type="entry name" value="DNA_polymerase_A"/>
</dbReference>